<evidence type="ECO:0000313" key="5">
    <source>
        <dbReference type="EMBL" id="EHR37888.1"/>
    </source>
</evidence>
<dbReference type="PANTHER" id="PTHR35333:SF3">
    <property type="entry name" value="BETA-LACTAMASE-TYPE TRANSPEPTIDASE FOLD CONTAINING PROTEIN"/>
    <property type="match status" value="1"/>
</dbReference>
<dbReference type="AlphaFoldDB" id="H3NI89"/>
<keyword evidence="6" id="KW-1185">Reference proteome</keyword>
<dbReference type="Pfam" id="PF13354">
    <property type="entry name" value="Beta-lactamase2"/>
    <property type="match status" value="1"/>
</dbReference>
<accession>H3NI89</accession>
<evidence type="ECO:0000259" key="4">
    <source>
        <dbReference type="Pfam" id="PF13457"/>
    </source>
</evidence>
<sequence>MEERIIDRWFFVLFTIVGISLSFFTFLLLFPDYLSKPIESPIHYSDYIVDLSSSSGYILEDFKPNQDTFDIKTKVDQPLLEDSNEDVLGEDMPWFYYSPNVAIVSPSSLANRYPVKSRELLNDFTLRKNAEGSFLFQFNEPFTGWHDQGKGLTYYEKGREIRTFKQGNTRASDWQVYGNWIRRLLPFPRERYFFVKSQQSYSQQYNSFDIKYGIVYKNPQEIILSAPPTTFGSKVRSTTQNYVEMPLDVIEEVTTDNEVWLHVKVGYNDLGWLKKDDSYQDYVLTYYSETTLLDKIQETLNAYIPYISANTGASFVNNDSMAQVSVNNQIFFPASTQKIYVLGEVYHQYKTGELFPESVYYTTWDDIVPGAGTLQDFPAGSAFSIDYLVNQVVSISDNTAANSLIEVVGGGNRITPHMHQLGLYDTYVNGKYYHRDTNGLFQTTPADAARYFALLYNSQVNGEPYDDQLILKLMQNSHTYIRTYIPVRSWNKSGSGEMEQNDVATFVTPYGSYSLAVYTNYPWNYMAVGEQMAALSLAVYNTFNDYRSLLWQPVEDPESYMADLIYEQNQAQVEEESLKDEEVE</sequence>
<dbReference type="SUPFAM" id="SSF82057">
    <property type="entry name" value="Prokaryotic SH3-related domain"/>
    <property type="match status" value="1"/>
</dbReference>
<dbReference type="InterPro" id="IPR000871">
    <property type="entry name" value="Beta-lactam_class-A"/>
</dbReference>
<dbReference type="InterPro" id="IPR025987">
    <property type="entry name" value="GW_dom"/>
</dbReference>
<proteinExistence type="predicted"/>
<dbReference type="HOGENOM" id="CLU_031697_0_0_9"/>
<dbReference type="STRING" id="883113.HMPREF9708_00517"/>
<dbReference type="EMBL" id="AGEG01000003">
    <property type="protein sequence ID" value="EHR37888.1"/>
    <property type="molecule type" value="Genomic_DNA"/>
</dbReference>
<dbReference type="OrthoDB" id="9775096at2"/>
<dbReference type="PATRIC" id="fig|883113.3.peg.519"/>
<dbReference type="eggNOG" id="COG2367">
    <property type="taxonomic scope" value="Bacteria"/>
</dbReference>
<dbReference type="InterPro" id="IPR012338">
    <property type="entry name" value="Beta-lactam/transpept-like"/>
</dbReference>
<dbReference type="InterPro" id="IPR045155">
    <property type="entry name" value="Beta-lactam_cat"/>
</dbReference>
<keyword evidence="2" id="KW-0812">Transmembrane</keyword>
<protein>
    <submittedName>
        <fullName evidence="5">Uncharacterized protein</fullName>
    </submittedName>
</protein>
<organism evidence="5 6">
    <name type="scientific">Facklamia languida CCUG 37842</name>
    <dbReference type="NCBI Taxonomy" id="883113"/>
    <lineage>
        <taxon>Bacteria</taxon>
        <taxon>Bacillati</taxon>
        <taxon>Bacillota</taxon>
        <taxon>Bacilli</taxon>
        <taxon>Lactobacillales</taxon>
        <taxon>Aerococcaceae</taxon>
        <taxon>Facklamia</taxon>
    </lineage>
</organism>
<feature type="transmembrane region" description="Helical" evidence="2">
    <location>
        <begin position="9"/>
        <end position="30"/>
    </location>
</feature>
<dbReference type="Gene3D" id="2.30.30.170">
    <property type="match status" value="1"/>
</dbReference>
<evidence type="ECO:0000259" key="3">
    <source>
        <dbReference type="Pfam" id="PF13354"/>
    </source>
</evidence>
<keyword evidence="1" id="KW-0732">Signal</keyword>
<evidence type="ECO:0000313" key="6">
    <source>
        <dbReference type="Proteomes" id="UP000006190"/>
    </source>
</evidence>
<comment type="caution">
    <text evidence="5">The sequence shown here is derived from an EMBL/GenBank/DDBJ whole genome shotgun (WGS) entry which is preliminary data.</text>
</comment>
<evidence type="ECO:0000256" key="1">
    <source>
        <dbReference type="ARBA" id="ARBA00022729"/>
    </source>
</evidence>
<reference evidence="5 6" key="1">
    <citation type="submission" date="2012-01" db="EMBL/GenBank/DDBJ databases">
        <title>The Genome Sequence of Facklamia languida CCUG 37842.</title>
        <authorList>
            <consortium name="The Broad Institute Genome Sequencing Platform"/>
            <person name="Earl A."/>
            <person name="Ward D."/>
            <person name="Feldgarden M."/>
            <person name="Gevers D."/>
            <person name="Huys G."/>
            <person name="Young S.K."/>
            <person name="Zeng Q."/>
            <person name="Gargeya S."/>
            <person name="Fitzgerald M."/>
            <person name="Haas B."/>
            <person name="Abouelleil A."/>
            <person name="Alvarado L."/>
            <person name="Arachchi H.M."/>
            <person name="Berlin A."/>
            <person name="Chapman S.B."/>
            <person name="Gearin G."/>
            <person name="Goldberg J."/>
            <person name="Griggs A."/>
            <person name="Gujja S."/>
            <person name="Hansen M."/>
            <person name="Heiman D."/>
            <person name="Howarth C."/>
            <person name="Larimer J."/>
            <person name="Lui A."/>
            <person name="MacDonald P.J.P."/>
            <person name="McCowen C."/>
            <person name="Montmayeur A."/>
            <person name="Murphy C."/>
            <person name="Neiman D."/>
            <person name="Pearson M."/>
            <person name="Priest M."/>
            <person name="Roberts A."/>
            <person name="Saif S."/>
            <person name="Shea T."/>
            <person name="Sisk P."/>
            <person name="Stolte C."/>
            <person name="Sykes S."/>
            <person name="Wortman J."/>
            <person name="Nusbaum C."/>
            <person name="Birren B."/>
        </authorList>
    </citation>
    <scope>NUCLEOTIDE SEQUENCE [LARGE SCALE GENOMIC DNA]</scope>
    <source>
        <strain evidence="5 6">CCUG 37842</strain>
    </source>
</reference>
<feature type="domain" description="GW" evidence="4">
    <location>
        <begin position="219"/>
        <end position="275"/>
    </location>
</feature>
<dbReference type="Gene3D" id="3.40.710.10">
    <property type="entry name" value="DD-peptidase/beta-lactamase superfamily"/>
    <property type="match status" value="1"/>
</dbReference>
<evidence type="ECO:0000256" key="2">
    <source>
        <dbReference type="SAM" id="Phobius"/>
    </source>
</evidence>
<dbReference type="Pfam" id="PF13457">
    <property type="entry name" value="GW"/>
    <property type="match status" value="1"/>
</dbReference>
<name>H3NI89_9LACT</name>
<dbReference type="Proteomes" id="UP000006190">
    <property type="component" value="Unassembled WGS sequence"/>
</dbReference>
<dbReference type="PANTHER" id="PTHR35333">
    <property type="entry name" value="BETA-LACTAMASE"/>
    <property type="match status" value="1"/>
</dbReference>
<keyword evidence="2" id="KW-1133">Transmembrane helix</keyword>
<dbReference type="SUPFAM" id="SSF56601">
    <property type="entry name" value="beta-lactamase/transpeptidase-like"/>
    <property type="match status" value="1"/>
</dbReference>
<dbReference type="GO" id="GO:0046677">
    <property type="term" value="P:response to antibiotic"/>
    <property type="evidence" value="ECO:0007669"/>
    <property type="project" value="InterPro"/>
</dbReference>
<keyword evidence="2" id="KW-0472">Membrane</keyword>
<dbReference type="InterPro" id="IPR038200">
    <property type="entry name" value="GW_dom_sf"/>
</dbReference>
<feature type="domain" description="Beta-lactamase class A catalytic" evidence="3">
    <location>
        <begin position="317"/>
        <end position="519"/>
    </location>
</feature>
<dbReference type="RefSeq" id="WP_006308544.1">
    <property type="nucleotide sequence ID" value="NZ_JH601133.1"/>
</dbReference>
<dbReference type="GO" id="GO:0008800">
    <property type="term" value="F:beta-lactamase activity"/>
    <property type="evidence" value="ECO:0007669"/>
    <property type="project" value="InterPro"/>
</dbReference>
<gene>
    <name evidence="5" type="ORF">HMPREF9708_00517</name>
</gene>
<dbReference type="GO" id="GO:0030655">
    <property type="term" value="P:beta-lactam antibiotic catabolic process"/>
    <property type="evidence" value="ECO:0007669"/>
    <property type="project" value="InterPro"/>
</dbReference>